<keyword evidence="8" id="KW-1185">Reference proteome</keyword>
<feature type="compositionally biased region" description="Low complexity" evidence="3">
    <location>
        <begin position="12"/>
        <end position="46"/>
    </location>
</feature>
<dbReference type="InterPro" id="IPR023210">
    <property type="entry name" value="NADP_OxRdtase_dom"/>
</dbReference>
<dbReference type="Pfam" id="PF00248">
    <property type="entry name" value="Aldo_ket_red"/>
    <property type="match status" value="1"/>
</dbReference>
<evidence type="ECO:0000256" key="1">
    <source>
        <dbReference type="ARBA" id="ARBA00022857"/>
    </source>
</evidence>
<evidence type="ECO:0000313" key="6">
    <source>
        <dbReference type="EMBL" id="VVA37631.1"/>
    </source>
</evidence>
<dbReference type="PANTHER" id="PTHR43625">
    <property type="entry name" value="AFLATOXIN B1 ALDEHYDE REDUCTASE"/>
    <property type="match status" value="1"/>
</dbReference>
<dbReference type="Gene3D" id="3.20.20.100">
    <property type="entry name" value="NADP-dependent oxidoreductase domain"/>
    <property type="match status" value="1"/>
</dbReference>
<evidence type="ECO:0000259" key="4">
    <source>
        <dbReference type="Pfam" id="PF00248"/>
    </source>
</evidence>
<evidence type="ECO:0000313" key="7">
    <source>
        <dbReference type="Proteomes" id="UP000327085"/>
    </source>
</evidence>
<dbReference type="EMBL" id="CABIKO010000557">
    <property type="protein sequence ID" value="VVA37631.1"/>
    <property type="molecule type" value="Genomic_DNA"/>
</dbReference>
<reference evidence="6" key="1">
    <citation type="submission" date="2019-07" db="EMBL/GenBank/DDBJ databases">
        <authorList>
            <person name="Alioto T."/>
            <person name="Alioto T."/>
            <person name="Gomez Garrido J."/>
        </authorList>
    </citation>
    <scope>NUCLEOTIDE SEQUENCE</scope>
</reference>
<keyword evidence="1" id="KW-0521">NADP</keyword>
<dbReference type="SUPFAM" id="SSF51430">
    <property type="entry name" value="NAD(P)-linked oxidoreductase"/>
    <property type="match status" value="1"/>
</dbReference>
<dbReference type="InParanoid" id="A0A5E4GDD3"/>
<dbReference type="GO" id="GO:0016491">
    <property type="term" value="F:oxidoreductase activity"/>
    <property type="evidence" value="ECO:0007669"/>
    <property type="project" value="UniProtKB-KW"/>
</dbReference>
<reference evidence="5 8" key="3">
    <citation type="journal article" date="2022" name="G3 (Bethesda)">
        <title>Whole-genome sequence and methylome profiling of the almond [Prunus dulcis (Mill.) D.A. Webb] cultivar 'Nonpareil'.</title>
        <authorList>
            <person name="D'Amico-Willman K.M."/>
            <person name="Ouma W.Z."/>
            <person name="Meulia T."/>
            <person name="Sideli G.M."/>
            <person name="Gradziel T.M."/>
            <person name="Fresnedo-Ramirez J."/>
        </authorList>
    </citation>
    <scope>NUCLEOTIDE SEQUENCE [LARGE SCALE GENOMIC DNA]</scope>
    <source>
        <strain evidence="5">Clone GOH B32 T37-40</strain>
    </source>
</reference>
<protein>
    <submittedName>
        <fullName evidence="6">PREDICTED: probable aldo-keto reductase</fullName>
    </submittedName>
</protein>
<proteinExistence type="predicted"/>
<dbReference type="Proteomes" id="UP000327085">
    <property type="component" value="Chromosome 8"/>
</dbReference>
<name>A0A5E4GDD3_PRUDU</name>
<feature type="domain" description="NADP-dependent oxidoreductase" evidence="4">
    <location>
        <begin position="140"/>
        <end position="222"/>
    </location>
</feature>
<dbReference type="InterPro" id="IPR050791">
    <property type="entry name" value="Aldo-Keto_reductase"/>
</dbReference>
<dbReference type="Gramene" id="VVA37631">
    <property type="protein sequence ID" value="VVA37631"/>
    <property type="gene ID" value="Prudul26B031866"/>
</dbReference>
<organism evidence="6 7">
    <name type="scientific">Prunus dulcis</name>
    <name type="common">Almond</name>
    <name type="synonym">Amygdalus dulcis</name>
    <dbReference type="NCBI Taxonomy" id="3755"/>
    <lineage>
        <taxon>Eukaryota</taxon>
        <taxon>Viridiplantae</taxon>
        <taxon>Streptophyta</taxon>
        <taxon>Embryophyta</taxon>
        <taxon>Tracheophyta</taxon>
        <taxon>Spermatophyta</taxon>
        <taxon>Magnoliopsida</taxon>
        <taxon>eudicotyledons</taxon>
        <taxon>Gunneridae</taxon>
        <taxon>Pentapetalae</taxon>
        <taxon>rosids</taxon>
        <taxon>fabids</taxon>
        <taxon>Rosales</taxon>
        <taxon>Rosaceae</taxon>
        <taxon>Amygdaloideae</taxon>
        <taxon>Amygdaleae</taxon>
        <taxon>Prunus</taxon>
    </lineage>
</organism>
<evidence type="ECO:0000313" key="5">
    <source>
        <dbReference type="EMBL" id="KAI5313149.1"/>
    </source>
</evidence>
<reference evidence="7" key="2">
    <citation type="journal article" date="2020" name="Plant J.">
        <title>Transposons played a major role in the diversification between the closely related almond and peach genomes: results from the almond genome sequence.</title>
        <authorList>
            <person name="Alioto T."/>
            <person name="Alexiou K.G."/>
            <person name="Bardil A."/>
            <person name="Barteri F."/>
            <person name="Castanera R."/>
            <person name="Cruz F."/>
            <person name="Dhingra A."/>
            <person name="Duval H."/>
            <person name="Fernandez I Marti A."/>
            <person name="Frias L."/>
            <person name="Galan B."/>
            <person name="Garcia J.L."/>
            <person name="Howad W."/>
            <person name="Gomez-Garrido J."/>
            <person name="Gut M."/>
            <person name="Julca I."/>
            <person name="Morata J."/>
            <person name="Puigdomenech P."/>
            <person name="Ribeca P."/>
            <person name="Rubio Cabetas M.J."/>
            <person name="Vlasova A."/>
            <person name="Wirthensohn M."/>
            <person name="Garcia-Mas J."/>
            <person name="Gabaldon T."/>
            <person name="Casacuberta J.M."/>
            <person name="Arus P."/>
        </authorList>
    </citation>
    <scope>NUCLEOTIDE SEQUENCE [LARGE SCALE GENOMIC DNA]</scope>
    <source>
        <strain evidence="7">cv. Texas</strain>
    </source>
</reference>
<evidence type="ECO:0000256" key="2">
    <source>
        <dbReference type="ARBA" id="ARBA00023002"/>
    </source>
</evidence>
<accession>A0A5E4GDD3</accession>
<sequence>MEIKQLLDTPKTSSSSKASSSGSRTSSTSRTRSSCPCAPTSAPATANCETDWKKDQPGPGSIAECLAAGVDKEDELGCASLSEVRPAKRPKTLLMSLATERLCLGVERLGLRTVAMGSRSFGASKMTSKARRPCYHAARRSVTFLIHHAIDSGVTFLDTSDIYGLFTNEILLGKVLKGGVRKKVELATKFGISFADNKPEVRGDPAYVRATIEGSLTGLGVDSGLSDSDKAKLA</sequence>
<dbReference type="EMBL" id="JAJFAZ020000008">
    <property type="protein sequence ID" value="KAI5313149.1"/>
    <property type="molecule type" value="Genomic_DNA"/>
</dbReference>
<dbReference type="PANTHER" id="PTHR43625:SF40">
    <property type="entry name" value="ALDO-KETO REDUCTASE YAKC [NADP(+)]"/>
    <property type="match status" value="1"/>
</dbReference>
<gene>
    <name evidence="6" type="ORF">ALMOND_2B031866</name>
    <name evidence="5" type="ORF">L3X38_042323</name>
</gene>
<dbReference type="GO" id="GO:0005737">
    <property type="term" value="C:cytoplasm"/>
    <property type="evidence" value="ECO:0007669"/>
    <property type="project" value="TreeGrafter"/>
</dbReference>
<dbReference type="InterPro" id="IPR036812">
    <property type="entry name" value="NAD(P)_OxRdtase_dom_sf"/>
</dbReference>
<evidence type="ECO:0000256" key="3">
    <source>
        <dbReference type="SAM" id="MobiDB-lite"/>
    </source>
</evidence>
<feature type="region of interest" description="Disordered" evidence="3">
    <location>
        <begin position="1"/>
        <end position="57"/>
    </location>
</feature>
<dbReference type="AlphaFoldDB" id="A0A5E4GDD3"/>
<keyword evidence="2" id="KW-0560">Oxidoreductase</keyword>
<dbReference type="Proteomes" id="UP001054821">
    <property type="component" value="Chromosome 8"/>
</dbReference>
<evidence type="ECO:0000313" key="8">
    <source>
        <dbReference type="Proteomes" id="UP001054821"/>
    </source>
</evidence>